<name>A0A485KXC5_9STRA</name>
<evidence type="ECO:0000256" key="1">
    <source>
        <dbReference type="ARBA" id="ARBA00022737"/>
    </source>
</evidence>
<dbReference type="Pfam" id="PF25390">
    <property type="entry name" value="WD40_RLD"/>
    <property type="match status" value="1"/>
</dbReference>
<feature type="repeat" description="RCC1" evidence="2">
    <location>
        <begin position="250"/>
        <end position="306"/>
    </location>
</feature>
<dbReference type="EMBL" id="CAADRA010005434">
    <property type="protein sequence ID" value="VFT89790.1"/>
    <property type="molecule type" value="Genomic_DNA"/>
</dbReference>
<protein>
    <submittedName>
        <fullName evidence="5">Aste57867_12944 protein</fullName>
    </submittedName>
</protein>
<dbReference type="PROSITE" id="PS50012">
    <property type="entry name" value="RCC1_3"/>
    <property type="match status" value="3"/>
</dbReference>
<dbReference type="InterPro" id="IPR009091">
    <property type="entry name" value="RCC1/BLIP-II"/>
</dbReference>
<dbReference type="Proteomes" id="UP000332933">
    <property type="component" value="Unassembled WGS sequence"/>
</dbReference>
<feature type="repeat" description="RCC1" evidence="2">
    <location>
        <begin position="307"/>
        <end position="360"/>
    </location>
</feature>
<dbReference type="InterPro" id="IPR051210">
    <property type="entry name" value="Ub_ligase/GEF_domain"/>
</dbReference>
<proteinExistence type="predicted"/>
<dbReference type="InterPro" id="IPR000408">
    <property type="entry name" value="Reg_chr_condens"/>
</dbReference>
<evidence type="ECO:0000256" key="2">
    <source>
        <dbReference type="PROSITE-ProRule" id="PRU00235"/>
    </source>
</evidence>
<feature type="domain" description="RCC1-like" evidence="3">
    <location>
        <begin position="174"/>
        <end position="456"/>
    </location>
</feature>
<dbReference type="InterPro" id="IPR058923">
    <property type="entry name" value="RCC1-like_dom"/>
</dbReference>
<reference evidence="5 6" key="1">
    <citation type="submission" date="2019-03" db="EMBL/GenBank/DDBJ databases">
        <authorList>
            <person name="Gaulin E."/>
            <person name="Dumas B."/>
        </authorList>
    </citation>
    <scope>NUCLEOTIDE SEQUENCE [LARGE SCALE GENOMIC DNA]</scope>
    <source>
        <strain evidence="5">CBS 568.67</strain>
    </source>
</reference>
<dbReference type="OrthoDB" id="8068875at2759"/>
<accession>A0A485KXC5</accession>
<dbReference type="EMBL" id="VJMH01005413">
    <property type="protein sequence ID" value="KAF0696246.1"/>
    <property type="molecule type" value="Genomic_DNA"/>
</dbReference>
<dbReference type="PRINTS" id="PR00633">
    <property type="entry name" value="RCCNDNSATION"/>
</dbReference>
<keyword evidence="1" id="KW-0677">Repeat</keyword>
<dbReference type="PANTHER" id="PTHR22870:SF360">
    <property type="entry name" value="ULTRAVIOLET-B RECEPTOR UVR8"/>
    <property type="match status" value="1"/>
</dbReference>
<dbReference type="InterPro" id="IPR008979">
    <property type="entry name" value="Galactose-bd-like_sf"/>
</dbReference>
<dbReference type="Gene3D" id="2.60.120.260">
    <property type="entry name" value="Galactose-binding domain-like"/>
    <property type="match status" value="1"/>
</dbReference>
<keyword evidence="6" id="KW-1185">Reference proteome</keyword>
<gene>
    <name evidence="5" type="primary">Aste57867_12944</name>
    <name evidence="4" type="ORF">As57867_012896</name>
    <name evidence="5" type="ORF">ASTE57867_12944</name>
</gene>
<reference evidence="4" key="2">
    <citation type="submission" date="2019-06" db="EMBL/GenBank/DDBJ databases">
        <title>Genomics analysis of Aphanomyces spp. identifies a new class of oomycete effector associated with host adaptation.</title>
        <authorList>
            <person name="Gaulin E."/>
        </authorList>
    </citation>
    <scope>NUCLEOTIDE SEQUENCE</scope>
    <source>
        <strain evidence="4">CBS 578.67</strain>
    </source>
</reference>
<dbReference type="SUPFAM" id="SSF49785">
    <property type="entry name" value="Galactose-binding domain-like"/>
    <property type="match status" value="1"/>
</dbReference>
<organism evidence="5 6">
    <name type="scientific">Aphanomyces stellatus</name>
    <dbReference type="NCBI Taxonomy" id="120398"/>
    <lineage>
        <taxon>Eukaryota</taxon>
        <taxon>Sar</taxon>
        <taxon>Stramenopiles</taxon>
        <taxon>Oomycota</taxon>
        <taxon>Saprolegniomycetes</taxon>
        <taxon>Saprolegniales</taxon>
        <taxon>Verrucalvaceae</taxon>
        <taxon>Aphanomyces</taxon>
    </lineage>
</organism>
<dbReference type="PROSITE" id="PS00626">
    <property type="entry name" value="RCC1_2"/>
    <property type="match status" value="1"/>
</dbReference>
<dbReference type="PANTHER" id="PTHR22870">
    <property type="entry name" value="REGULATOR OF CHROMOSOME CONDENSATION"/>
    <property type="match status" value="1"/>
</dbReference>
<evidence type="ECO:0000313" key="6">
    <source>
        <dbReference type="Proteomes" id="UP000332933"/>
    </source>
</evidence>
<dbReference type="SUPFAM" id="SSF50985">
    <property type="entry name" value="RCC1/BLIP-II"/>
    <property type="match status" value="1"/>
</dbReference>
<evidence type="ECO:0000313" key="5">
    <source>
        <dbReference type="EMBL" id="VFT89790.1"/>
    </source>
</evidence>
<sequence>MIFMTQVLLPKINYAKIKKSLANRGLDRDRANKQELIDLMGDCLAIEQQLCTDEVCRSIKEMDVLIQDTEALQAKKKTKTFDVIPERVTLLDMYAPLKLEQARRQVDLETKAHEDKLQQATAKDEAFDASVARRRVQLEDMCPEYTPRSTSLVMDLNGVTSRGPPLHPPRGASAVWKIAAGDSFACAVTQNGSLYSWGVGISGRLGHGKSLEGIINADSDHPSRVVALQSVFVRDVTCAFDHSAAVSVDGQVYTWGAAATGKLGIGPLDDKFEQFALYPMRLPFPRNKRVRQVSCGRAHTGAISTDGELFMWGCANGGRLGLGDVVHDQVVVPTFVKSLAHVRVAHISCGNSHSALTTEIRSDVDGTIETISDDHNPTTGGDVYMCGGSGPLIEFTPTWSIVQKLRGIPVREVTCGYGHTAAVTLAGELYTWGQNTDACTGHSSERRVVDEPELLRAFHVAPYNLALRKRARQSSIYNEQDADRGVDGNRSGLLHTCIHTQVRPLVPNIMDIREHWQYDDHPWWEVDLGQASVLERVKVWNRVDQPVDTSRRRDEFTSRLFPFWILVSELPFPDLTGRDALRAGRDLSNAAAEFKENHRLTEWVLPKTGTVGRYIRIHVQGKRYLHLAQVEVFGVYNAFNYVGHVSSVHCAKNVTLVIMRPLSSATAIHDHYIKAIQADPDNATILRQYEAFAKCYQLYGRGESLGNEKCRLCRATRKCEGCTLFESTPSDNMPLTLLGEKLGLKDVTTEILSREPPRLVFEARIPTPPKDTITNKFSKVFNLSPKKRGNPFKFSPTKKKDD</sequence>
<evidence type="ECO:0000259" key="3">
    <source>
        <dbReference type="Pfam" id="PF25390"/>
    </source>
</evidence>
<dbReference type="Gene3D" id="2.130.10.30">
    <property type="entry name" value="Regulator of chromosome condensation 1/beta-lactamase-inhibitor protein II"/>
    <property type="match status" value="1"/>
</dbReference>
<evidence type="ECO:0000313" key="4">
    <source>
        <dbReference type="EMBL" id="KAF0696246.1"/>
    </source>
</evidence>
<dbReference type="AlphaFoldDB" id="A0A485KXC5"/>
<feature type="repeat" description="RCC1" evidence="2">
    <location>
        <begin position="192"/>
        <end position="249"/>
    </location>
</feature>